<comment type="caution">
    <text evidence="2">The sequence shown here is derived from an EMBL/GenBank/DDBJ whole genome shotgun (WGS) entry which is preliminary data.</text>
</comment>
<dbReference type="AlphaFoldDB" id="A0A162R6E6"/>
<sequence>MKPNHILNMDPTDKNDIDLDNIKQEINYLRSQITLLKNHQPPEKTEARFPALETTVENMKKQIAPLVNLPEKVNNLQKNIDSGLKATHDQLETLMNLVKESLTLNNGERPPPKPPNMIDHRATTINKK</sequence>
<protein>
    <submittedName>
        <fullName evidence="2">O-linked N-acetyl glucosamine transferase-like protein</fullName>
    </submittedName>
</protein>
<reference evidence="2 3" key="1">
    <citation type="submission" date="2016-03" db="EMBL/GenBank/DDBJ databases">
        <title>EvidentialGene: Evidence-directed Construction of Genes on Genomes.</title>
        <authorList>
            <person name="Gilbert D.G."/>
            <person name="Choi J.-H."/>
            <person name="Mockaitis K."/>
            <person name="Colbourne J."/>
            <person name="Pfrender M."/>
        </authorList>
    </citation>
    <scope>NUCLEOTIDE SEQUENCE [LARGE SCALE GENOMIC DNA]</scope>
    <source>
        <strain evidence="2 3">Xinb3</strain>
        <tissue evidence="2">Complete organism</tissue>
    </source>
</reference>
<organism evidence="2 3">
    <name type="scientific">Daphnia magna</name>
    <dbReference type="NCBI Taxonomy" id="35525"/>
    <lineage>
        <taxon>Eukaryota</taxon>
        <taxon>Metazoa</taxon>
        <taxon>Ecdysozoa</taxon>
        <taxon>Arthropoda</taxon>
        <taxon>Crustacea</taxon>
        <taxon>Branchiopoda</taxon>
        <taxon>Diplostraca</taxon>
        <taxon>Cladocera</taxon>
        <taxon>Anomopoda</taxon>
        <taxon>Daphniidae</taxon>
        <taxon>Daphnia</taxon>
    </lineage>
</organism>
<accession>A0A162R6E6</accession>
<dbReference type="EMBL" id="LRGB01000233">
    <property type="protein sequence ID" value="KZS20270.1"/>
    <property type="molecule type" value="Genomic_DNA"/>
</dbReference>
<dbReference type="GO" id="GO:0016740">
    <property type="term" value="F:transferase activity"/>
    <property type="evidence" value="ECO:0007669"/>
    <property type="project" value="UniProtKB-KW"/>
</dbReference>
<feature type="region of interest" description="Disordered" evidence="1">
    <location>
        <begin position="102"/>
        <end position="128"/>
    </location>
</feature>
<dbReference type="OrthoDB" id="3039988at2759"/>
<keyword evidence="3" id="KW-1185">Reference proteome</keyword>
<proteinExistence type="predicted"/>
<evidence type="ECO:0000313" key="3">
    <source>
        <dbReference type="Proteomes" id="UP000076858"/>
    </source>
</evidence>
<name>A0A162R6E6_9CRUS</name>
<keyword evidence="2" id="KW-0808">Transferase</keyword>
<dbReference type="Proteomes" id="UP000076858">
    <property type="component" value="Unassembled WGS sequence"/>
</dbReference>
<evidence type="ECO:0000313" key="2">
    <source>
        <dbReference type="EMBL" id="KZS20270.1"/>
    </source>
</evidence>
<evidence type="ECO:0000256" key="1">
    <source>
        <dbReference type="SAM" id="MobiDB-lite"/>
    </source>
</evidence>
<gene>
    <name evidence="2" type="ORF">APZ42_013077</name>
</gene>